<accession>A0A2P2PM81</accession>
<protein>
    <submittedName>
        <fullName evidence="2">Uncharacterized protein</fullName>
    </submittedName>
</protein>
<dbReference type="AlphaFoldDB" id="A0A2P2PM81"/>
<evidence type="ECO:0000313" key="2">
    <source>
        <dbReference type="EMBL" id="MBX55842.1"/>
    </source>
</evidence>
<sequence length="51" mass="6244">MPCKRREKYTRFSYRMRKAEKGEKEKRNVEIANQTSSHYSQPQLQKYHPAQ</sequence>
<feature type="region of interest" description="Disordered" evidence="1">
    <location>
        <begin position="1"/>
        <end position="28"/>
    </location>
</feature>
<evidence type="ECO:0000256" key="1">
    <source>
        <dbReference type="SAM" id="MobiDB-lite"/>
    </source>
</evidence>
<proteinExistence type="predicted"/>
<reference evidence="2" key="1">
    <citation type="submission" date="2018-02" db="EMBL/GenBank/DDBJ databases">
        <title>Rhizophora mucronata_Transcriptome.</title>
        <authorList>
            <person name="Meera S.P."/>
            <person name="Sreeshan A."/>
            <person name="Augustine A."/>
        </authorList>
    </citation>
    <scope>NUCLEOTIDE SEQUENCE</scope>
    <source>
        <tissue evidence="2">Leaf</tissue>
    </source>
</reference>
<feature type="compositionally biased region" description="Basic and acidic residues" evidence="1">
    <location>
        <begin position="17"/>
        <end position="28"/>
    </location>
</feature>
<feature type="compositionally biased region" description="Basic residues" evidence="1">
    <location>
        <begin position="1"/>
        <end position="16"/>
    </location>
</feature>
<organism evidence="2">
    <name type="scientific">Rhizophora mucronata</name>
    <name type="common">Asiatic mangrove</name>
    <dbReference type="NCBI Taxonomy" id="61149"/>
    <lineage>
        <taxon>Eukaryota</taxon>
        <taxon>Viridiplantae</taxon>
        <taxon>Streptophyta</taxon>
        <taxon>Embryophyta</taxon>
        <taxon>Tracheophyta</taxon>
        <taxon>Spermatophyta</taxon>
        <taxon>Magnoliopsida</taxon>
        <taxon>eudicotyledons</taxon>
        <taxon>Gunneridae</taxon>
        <taxon>Pentapetalae</taxon>
        <taxon>rosids</taxon>
        <taxon>fabids</taxon>
        <taxon>Malpighiales</taxon>
        <taxon>Rhizophoraceae</taxon>
        <taxon>Rhizophora</taxon>
    </lineage>
</organism>
<name>A0A2P2PM81_RHIMU</name>
<dbReference type="EMBL" id="GGEC01075358">
    <property type="protein sequence ID" value="MBX55842.1"/>
    <property type="molecule type" value="Transcribed_RNA"/>
</dbReference>